<comment type="similarity">
    <text evidence="1">Belongs to the polyribonucleotide nucleotidyltransferase family.</text>
</comment>
<dbReference type="RefSeq" id="XP_022838422.1">
    <property type="nucleotide sequence ID" value="XM_022984682.1"/>
</dbReference>
<dbReference type="SUPFAM" id="SSF50249">
    <property type="entry name" value="Nucleic acid-binding proteins"/>
    <property type="match status" value="1"/>
</dbReference>
<dbReference type="GeneID" id="9832824"/>
<dbReference type="InterPro" id="IPR001247">
    <property type="entry name" value="ExoRNase_PH_dom1"/>
</dbReference>
<dbReference type="InterPro" id="IPR020568">
    <property type="entry name" value="Ribosomal_Su5_D2-typ_SF"/>
</dbReference>
<dbReference type="PIRSF" id="PIRSF005499">
    <property type="entry name" value="PNPase"/>
    <property type="match status" value="1"/>
</dbReference>
<dbReference type="GO" id="GO:0005829">
    <property type="term" value="C:cytosol"/>
    <property type="evidence" value="ECO:0007669"/>
    <property type="project" value="TreeGrafter"/>
</dbReference>
<proteinExistence type="inferred from homology"/>
<dbReference type="OrthoDB" id="437922at2759"/>
<organism evidence="13 14">
    <name type="scientific">Ostreococcus tauri</name>
    <name type="common">Marine green alga</name>
    <dbReference type="NCBI Taxonomy" id="70448"/>
    <lineage>
        <taxon>Eukaryota</taxon>
        <taxon>Viridiplantae</taxon>
        <taxon>Chlorophyta</taxon>
        <taxon>Mamiellophyceae</taxon>
        <taxon>Mamiellales</taxon>
        <taxon>Bathycoccaceae</taxon>
        <taxon>Ostreococcus</taxon>
    </lineage>
</organism>
<dbReference type="Gene3D" id="2.40.50.140">
    <property type="entry name" value="Nucleic acid-binding proteins"/>
    <property type="match status" value="1"/>
</dbReference>
<keyword evidence="7" id="KW-0548">Nucleotidyltransferase</keyword>
<evidence type="ECO:0000256" key="3">
    <source>
        <dbReference type="ARBA" id="ARBA00022490"/>
    </source>
</evidence>
<evidence type="ECO:0000313" key="13">
    <source>
        <dbReference type="EMBL" id="CEF96998.1"/>
    </source>
</evidence>
<dbReference type="CDD" id="cd04472">
    <property type="entry name" value="S1_PNPase"/>
    <property type="match status" value="1"/>
</dbReference>
<dbReference type="InterPro" id="IPR004088">
    <property type="entry name" value="KH_dom_type_1"/>
</dbReference>
<name>A0A096P7H3_OSTTA</name>
<evidence type="ECO:0000259" key="12">
    <source>
        <dbReference type="PROSITE" id="PS50126"/>
    </source>
</evidence>
<dbReference type="InterPro" id="IPR036345">
    <property type="entry name" value="ExoRNase_PH_dom2_sf"/>
</dbReference>
<dbReference type="GO" id="GO:0008033">
    <property type="term" value="P:tRNA processing"/>
    <property type="evidence" value="ECO:0007669"/>
    <property type="project" value="UniProtKB-KW"/>
</dbReference>
<dbReference type="InterPro" id="IPR027408">
    <property type="entry name" value="PNPase/RNase_PH_dom_sf"/>
</dbReference>
<dbReference type="CDD" id="cd02393">
    <property type="entry name" value="KH-I_PNPase"/>
    <property type="match status" value="1"/>
</dbReference>
<dbReference type="InterPro" id="IPR012162">
    <property type="entry name" value="PNPase"/>
</dbReference>
<dbReference type="GO" id="GO:0009570">
    <property type="term" value="C:chloroplast stroma"/>
    <property type="evidence" value="ECO:0007669"/>
    <property type="project" value="TreeGrafter"/>
</dbReference>
<dbReference type="EMBL" id="CAID01000003">
    <property type="protein sequence ID" value="CEF96998.1"/>
    <property type="molecule type" value="Genomic_DNA"/>
</dbReference>
<dbReference type="PANTHER" id="PTHR11252">
    <property type="entry name" value="POLYRIBONUCLEOTIDE NUCLEOTIDYLTRANSFERASE"/>
    <property type="match status" value="1"/>
</dbReference>
<evidence type="ECO:0000256" key="11">
    <source>
        <dbReference type="SAM" id="MobiDB-lite"/>
    </source>
</evidence>
<keyword evidence="6" id="KW-0819">tRNA processing</keyword>
<dbReference type="AlphaFoldDB" id="A0A096P7H3"/>
<evidence type="ECO:0000256" key="10">
    <source>
        <dbReference type="PROSITE-ProRule" id="PRU00117"/>
    </source>
</evidence>
<accession>A0A096P7H3</accession>
<dbReference type="GO" id="GO:0004654">
    <property type="term" value="F:polyribonucleotide nucleotidyltransferase activity"/>
    <property type="evidence" value="ECO:0007669"/>
    <property type="project" value="UniProtKB-EC"/>
</dbReference>
<dbReference type="PROSITE" id="PS50126">
    <property type="entry name" value="S1"/>
    <property type="match status" value="1"/>
</dbReference>
<comment type="caution">
    <text evidence="13">The sequence shown here is derived from an EMBL/GenBank/DDBJ whole genome shotgun (WGS) entry which is preliminary data.</text>
</comment>
<feature type="region of interest" description="Disordered" evidence="11">
    <location>
        <begin position="1"/>
        <end position="39"/>
    </location>
</feature>
<dbReference type="NCBIfam" id="TIGR03591">
    <property type="entry name" value="polynuc_phos"/>
    <property type="match status" value="1"/>
</dbReference>
<dbReference type="GO" id="GO:0000958">
    <property type="term" value="P:mitochondrial mRNA catabolic process"/>
    <property type="evidence" value="ECO:0007669"/>
    <property type="project" value="TreeGrafter"/>
</dbReference>
<dbReference type="FunCoup" id="A0A096P7H3">
    <property type="interactions" value="598"/>
</dbReference>
<dbReference type="PROSITE" id="PS50084">
    <property type="entry name" value="KH_TYPE_1"/>
    <property type="match status" value="1"/>
</dbReference>
<dbReference type="GO" id="GO:0000965">
    <property type="term" value="P:mitochondrial RNA 3'-end processing"/>
    <property type="evidence" value="ECO:0007669"/>
    <property type="project" value="TreeGrafter"/>
</dbReference>
<keyword evidence="8 10" id="KW-0694">RNA-binding</keyword>
<dbReference type="GO" id="GO:0006364">
    <property type="term" value="P:rRNA processing"/>
    <property type="evidence" value="ECO:0007669"/>
    <property type="project" value="UniProtKB-KW"/>
</dbReference>
<sequence length="810" mass="86098">MPVLGGRVDGVVPARASPRARRARVDGTRGRAGIGAHRSKRPPIRARVVGRSSEHAIDELYLGGQAIRRGMSIELEIGASRVRLETGRVGAQANGAVMASEGDTVIYATACASRELTGDGSFVPLTVNYSERFSAAGRTAGGFRKRDGAVSERETLKARLVDRPIRPMIPKGWGYDTQVLQWLMSFDGERSTDALAITAASAALAVSDIPLKKPVVGVRVGLMPGSDEPIVNPSQEQMKESRLDLVLAGTDEAVLMIEGFCDFLTTDEMLRAIAKGHEAVSKACKEIDAWAQTVAPPKMNEKLIVPPEGVDEAVEALVGAELAEAIVIPIKQVRGATIGAARERAVEALKDQYEASAVINACGKVESRALRDTIRTKGRRQDGRTTRMVRPIACEAGLLPRTHGSALFTRGETQAIGVATLGGNQDAQRVDDIEKTEDKRFMLHYFFPPSSVGETGRIGGASRREVGHGNLAERALTPIIPSQEEFPFVCRMESTITESNGSSSMATVCAGTLALLDAGVPLKRKVAGIAMGLILGSEASGGGEKLEPIVLTDILGSEDALGDMDFKVAGDADGITAFQMDIKVEGITIDVMKTALEEAQKGLVHILGEMDKCNPPPACSASQYAPRMASVPVPERFIGKVIGKGGETIKGIIEKTGAAVDVNKEKEMVFITGGAGADVDEAARMVAALTVEAEVGKIYRNCQVKKIVEFGCFVEFLPGMEGLVHISELDVSRVPNVSDVTAEGALLDVKVIEINNRGQTRLSRKEVLLEENPDIAVAAAAPRRNDGGGEDDRGRRGARGGKPKRDSGGF</sequence>
<dbReference type="FunFam" id="3.30.1370.10:FF:000001">
    <property type="entry name" value="Polyribonucleotide nucleotidyltransferase"/>
    <property type="match status" value="1"/>
</dbReference>
<evidence type="ECO:0000256" key="4">
    <source>
        <dbReference type="ARBA" id="ARBA00022552"/>
    </source>
</evidence>
<dbReference type="SUPFAM" id="SSF55666">
    <property type="entry name" value="Ribonuclease PH domain 2-like"/>
    <property type="match status" value="2"/>
</dbReference>
<evidence type="ECO:0000256" key="6">
    <source>
        <dbReference type="ARBA" id="ARBA00022694"/>
    </source>
</evidence>
<evidence type="ECO:0000256" key="7">
    <source>
        <dbReference type="ARBA" id="ARBA00022695"/>
    </source>
</evidence>
<dbReference type="Pfam" id="PF00013">
    <property type="entry name" value="KH_1"/>
    <property type="match status" value="1"/>
</dbReference>
<keyword evidence="4" id="KW-0698">rRNA processing</keyword>
<dbReference type="EC" id="2.7.7.8" evidence="2"/>
<dbReference type="InterPro" id="IPR015847">
    <property type="entry name" value="ExoRNase_PH_dom2"/>
</dbReference>
<keyword evidence="5" id="KW-0808">Transferase</keyword>
<reference evidence="14" key="1">
    <citation type="journal article" date="2006" name="Proc. Natl. Acad. Sci. U.S.A.">
        <title>Genome analysis of the smallest free-living eukaryote Ostreococcus tauri unveils many unique features.</title>
        <authorList>
            <person name="Derelle E."/>
            <person name="Ferraz C."/>
            <person name="Rombauts S."/>
            <person name="Rouze P."/>
            <person name="Worden A.Z."/>
            <person name="Robbens S."/>
            <person name="Partensky F."/>
            <person name="Degroeve S."/>
            <person name="Echeynie S."/>
            <person name="Cooke R."/>
            <person name="Saeys Y."/>
            <person name="Wuyts J."/>
            <person name="Jabbari K."/>
            <person name="Bowler C."/>
            <person name="Panaud O."/>
            <person name="Piegu B."/>
            <person name="Ball S.G."/>
            <person name="Ral J.-P."/>
            <person name="Bouget F.-Y."/>
            <person name="Piganeau G."/>
            <person name="De Baets B."/>
            <person name="Picard A."/>
            <person name="Delseny M."/>
            <person name="Demaille J."/>
            <person name="Van de Peer Y."/>
            <person name="Moreau H."/>
        </authorList>
    </citation>
    <scope>NUCLEOTIDE SEQUENCE [LARGE SCALE GENOMIC DNA]</scope>
    <source>
        <strain evidence="14">OTTH 0595 / CCAP 157/2 / RCC745</strain>
    </source>
</reference>
<dbReference type="InterPro" id="IPR003029">
    <property type="entry name" value="S1_domain"/>
</dbReference>
<dbReference type="Pfam" id="PF03725">
    <property type="entry name" value="RNase_PH_C"/>
    <property type="match status" value="1"/>
</dbReference>
<dbReference type="SMART" id="SM00322">
    <property type="entry name" value="KH"/>
    <property type="match status" value="1"/>
</dbReference>
<dbReference type="FunFam" id="3.30.230.70:FF:000001">
    <property type="entry name" value="Polyribonucleotide nucleotidyltransferase"/>
    <property type="match status" value="1"/>
</dbReference>
<dbReference type="Pfam" id="PF03726">
    <property type="entry name" value="PNPase"/>
    <property type="match status" value="1"/>
</dbReference>
<dbReference type="Gene3D" id="3.30.1370.10">
    <property type="entry name" value="K Homology domain, type 1"/>
    <property type="match status" value="1"/>
</dbReference>
<dbReference type="InterPro" id="IPR036612">
    <property type="entry name" value="KH_dom_type_1_sf"/>
</dbReference>
<dbReference type="InParanoid" id="A0A096P7H3"/>
<protein>
    <recommendedName>
        <fullName evidence="2">polyribonucleotide nucleotidyltransferase</fullName>
        <ecNumber evidence="2">2.7.7.8</ecNumber>
    </recommendedName>
    <alternativeName>
        <fullName evidence="9">Polynucleotide phosphorylase 1</fullName>
    </alternativeName>
</protein>
<evidence type="ECO:0000256" key="5">
    <source>
        <dbReference type="ARBA" id="ARBA00022679"/>
    </source>
</evidence>
<dbReference type="Pfam" id="PF01138">
    <property type="entry name" value="RNase_PH"/>
    <property type="match status" value="2"/>
</dbReference>
<dbReference type="SMART" id="SM00316">
    <property type="entry name" value="S1"/>
    <property type="match status" value="1"/>
</dbReference>
<keyword evidence="3" id="KW-0963">Cytoplasm</keyword>
<dbReference type="GO" id="GO:0005739">
    <property type="term" value="C:mitochondrion"/>
    <property type="evidence" value="ECO:0007669"/>
    <property type="project" value="TreeGrafter"/>
</dbReference>
<dbReference type="HAMAP" id="MF_01595">
    <property type="entry name" value="PNPase"/>
    <property type="match status" value="1"/>
</dbReference>
<keyword evidence="14" id="KW-1185">Reference proteome</keyword>
<dbReference type="InterPro" id="IPR012340">
    <property type="entry name" value="NA-bd_OB-fold"/>
</dbReference>
<evidence type="ECO:0000313" key="14">
    <source>
        <dbReference type="Proteomes" id="UP000009170"/>
    </source>
</evidence>
<dbReference type="GO" id="GO:0000175">
    <property type="term" value="F:3'-5'-RNA exonuclease activity"/>
    <property type="evidence" value="ECO:0007669"/>
    <property type="project" value="UniProtKB-ARBA"/>
</dbReference>
<dbReference type="InterPro" id="IPR004087">
    <property type="entry name" value="KH_dom"/>
</dbReference>
<dbReference type="PANTHER" id="PTHR11252:SF0">
    <property type="entry name" value="POLYRIBONUCLEOTIDE NUCLEOTIDYLTRANSFERASE 1, MITOCHONDRIAL"/>
    <property type="match status" value="1"/>
</dbReference>
<dbReference type="NCBIfam" id="NF008805">
    <property type="entry name" value="PRK11824.1"/>
    <property type="match status" value="1"/>
</dbReference>
<dbReference type="KEGG" id="ota:OT_ostta03g00780"/>
<gene>
    <name evidence="13" type="ORF">OT_ostta03g00780</name>
</gene>
<dbReference type="GO" id="GO:0003723">
    <property type="term" value="F:RNA binding"/>
    <property type="evidence" value="ECO:0007669"/>
    <property type="project" value="UniProtKB-UniRule"/>
</dbReference>
<feature type="compositionally biased region" description="Basic and acidic residues" evidence="11">
    <location>
        <begin position="783"/>
        <end position="795"/>
    </location>
</feature>
<dbReference type="Gene3D" id="3.30.230.70">
    <property type="entry name" value="GHMP Kinase, N-terminal domain"/>
    <property type="match status" value="2"/>
</dbReference>
<dbReference type="Proteomes" id="UP000009170">
    <property type="component" value="Unassembled WGS sequence"/>
</dbReference>
<evidence type="ECO:0000256" key="2">
    <source>
        <dbReference type="ARBA" id="ARBA00012416"/>
    </source>
</evidence>
<dbReference type="STRING" id="70448.A0A096P7H3"/>
<dbReference type="Pfam" id="PF00575">
    <property type="entry name" value="S1"/>
    <property type="match status" value="1"/>
</dbReference>
<dbReference type="InterPro" id="IPR015848">
    <property type="entry name" value="PNPase_PH_RNA-bd_bac/org-type"/>
</dbReference>
<dbReference type="SUPFAM" id="SSF54791">
    <property type="entry name" value="Eukaryotic type KH-domain (KH-domain type I)"/>
    <property type="match status" value="1"/>
</dbReference>
<dbReference type="SUPFAM" id="SSF54211">
    <property type="entry name" value="Ribosomal protein S5 domain 2-like"/>
    <property type="match status" value="2"/>
</dbReference>
<evidence type="ECO:0000256" key="8">
    <source>
        <dbReference type="ARBA" id="ARBA00022884"/>
    </source>
</evidence>
<feature type="domain" description="S1 motif" evidence="12">
    <location>
        <begin position="696"/>
        <end position="765"/>
    </location>
</feature>
<feature type="region of interest" description="Disordered" evidence="11">
    <location>
        <begin position="778"/>
        <end position="810"/>
    </location>
</feature>
<reference evidence="13 14" key="2">
    <citation type="journal article" date="2014" name="BMC Genomics">
        <title>An improved genome of the model marine alga Ostreococcus tauri unfolds by assessing Illumina de novo assemblies.</title>
        <authorList>
            <person name="Blanc-Mathieu R."/>
            <person name="Verhelst B."/>
            <person name="Derelle E."/>
            <person name="Rombauts S."/>
            <person name="Bouget F.Y."/>
            <person name="Carre I."/>
            <person name="Chateau A."/>
            <person name="Eyre-Walker A."/>
            <person name="Grimsley N."/>
            <person name="Moreau H."/>
            <person name="Piegu B."/>
            <person name="Rivals E."/>
            <person name="Schackwitz W."/>
            <person name="Van de Peer Y."/>
            <person name="Piganeau G."/>
        </authorList>
    </citation>
    <scope>NUCLEOTIDE SEQUENCE [LARGE SCALE GENOMIC DNA]</scope>
    <source>
        <strain evidence="14">OTTH 0595 / CCAP 157/2 / RCC745</strain>
    </source>
</reference>
<dbReference type="CDD" id="cd11364">
    <property type="entry name" value="RNase_PH_PNPase_2"/>
    <property type="match status" value="1"/>
</dbReference>
<evidence type="ECO:0000256" key="9">
    <source>
        <dbReference type="ARBA" id="ARBA00031451"/>
    </source>
</evidence>
<evidence type="ECO:0000256" key="1">
    <source>
        <dbReference type="ARBA" id="ARBA00007404"/>
    </source>
</evidence>